<dbReference type="PANTHER" id="PTHR45711:SF6">
    <property type="entry name" value="CHLORIDE CHANNEL PROTEIN"/>
    <property type="match status" value="1"/>
</dbReference>
<dbReference type="GO" id="GO:0005769">
    <property type="term" value="C:early endosome"/>
    <property type="evidence" value="ECO:0007669"/>
    <property type="project" value="TreeGrafter"/>
</dbReference>
<comment type="subcellular location">
    <subcellularLocation>
        <location evidence="1">Membrane</location>
        <topology evidence="1">Multi-pass membrane protein</topology>
    </subcellularLocation>
</comment>
<dbReference type="GO" id="GO:0005247">
    <property type="term" value="F:voltage-gated chloride channel activity"/>
    <property type="evidence" value="ECO:0007669"/>
    <property type="project" value="TreeGrafter"/>
</dbReference>
<feature type="transmembrane region" description="Helical" evidence="8">
    <location>
        <begin position="70"/>
        <end position="91"/>
    </location>
</feature>
<dbReference type="SUPFAM" id="SSF81340">
    <property type="entry name" value="Clc chloride channel"/>
    <property type="match status" value="1"/>
</dbReference>
<proteinExistence type="predicted"/>
<keyword evidence="10" id="KW-1185">Reference proteome</keyword>
<keyword evidence="6 8" id="KW-0472">Membrane</keyword>
<evidence type="ECO:0000313" key="9">
    <source>
        <dbReference type="EMBL" id="KAH3678984.1"/>
    </source>
</evidence>
<dbReference type="SUPFAM" id="SSF54631">
    <property type="entry name" value="CBS-domain pair"/>
    <property type="match status" value="1"/>
</dbReference>
<feature type="transmembrane region" description="Helical" evidence="8">
    <location>
        <begin position="516"/>
        <end position="534"/>
    </location>
</feature>
<protein>
    <recommendedName>
        <fullName evidence="11">Chloride channel protein</fullName>
    </recommendedName>
</protein>
<evidence type="ECO:0000256" key="8">
    <source>
        <dbReference type="SAM" id="Phobius"/>
    </source>
</evidence>
<dbReference type="AlphaFoldDB" id="A0A9P8PX58"/>
<evidence type="ECO:0000256" key="3">
    <source>
        <dbReference type="ARBA" id="ARBA00022692"/>
    </source>
</evidence>
<evidence type="ECO:0000256" key="7">
    <source>
        <dbReference type="ARBA" id="ARBA00023214"/>
    </source>
</evidence>
<dbReference type="InterPro" id="IPR014743">
    <property type="entry name" value="Cl-channel_core"/>
</dbReference>
<evidence type="ECO:0000256" key="1">
    <source>
        <dbReference type="ARBA" id="ARBA00004141"/>
    </source>
</evidence>
<feature type="transmembrane region" description="Helical" evidence="8">
    <location>
        <begin position="248"/>
        <end position="272"/>
    </location>
</feature>
<feature type="transmembrane region" description="Helical" evidence="8">
    <location>
        <begin position="322"/>
        <end position="341"/>
    </location>
</feature>
<comment type="caution">
    <text evidence="9">The sequence shown here is derived from an EMBL/GenBank/DDBJ whole genome shotgun (WGS) entry which is preliminary data.</text>
</comment>
<dbReference type="PRINTS" id="PR00762">
    <property type="entry name" value="CLCHANNEL"/>
</dbReference>
<feature type="transmembrane region" description="Helical" evidence="8">
    <location>
        <begin position="415"/>
        <end position="435"/>
    </location>
</feature>
<keyword evidence="2" id="KW-0813">Transport</keyword>
<organism evidence="9 10">
    <name type="scientific">Wickerhamomyces mucosus</name>
    <dbReference type="NCBI Taxonomy" id="1378264"/>
    <lineage>
        <taxon>Eukaryota</taxon>
        <taxon>Fungi</taxon>
        <taxon>Dikarya</taxon>
        <taxon>Ascomycota</taxon>
        <taxon>Saccharomycotina</taxon>
        <taxon>Saccharomycetes</taxon>
        <taxon>Phaffomycetales</taxon>
        <taxon>Wickerhamomycetaceae</taxon>
        <taxon>Wickerhamomyces</taxon>
    </lineage>
</organism>
<reference evidence="9" key="1">
    <citation type="journal article" date="2021" name="Open Biol.">
        <title>Shared evolutionary footprints suggest mitochondrial oxidative damage underlies multiple complex I losses in fungi.</title>
        <authorList>
            <person name="Schikora-Tamarit M.A."/>
            <person name="Marcet-Houben M."/>
            <person name="Nosek J."/>
            <person name="Gabaldon T."/>
        </authorList>
    </citation>
    <scope>NUCLEOTIDE SEQUENCE</scope>
    <source>
        <strain evidence="9">CBS6341</strain>
    </source>
</reference>
<feature type="transmembrane region" description="Helical" evidence="8">
    <location>
        <begin position="284"/>
        <end position="302"/>
    </location>
</feature>
<feature type="transmembrane region" description="Helical" evidence="8">
    <location>
        <begin position="442"/>
        <end position="461"/>
    </location>
</feature>
<dbReference type="InterPro" id="IPR046342">
    <property type="entry name" value="CBS_dom_sf"/>
</dbReference>
<evidence type="ECO:0000256" key="5">
    <source>
        <dbReference type="ARBA" id="ARBA00023065"/>
    </source>
</evidence>
<keyword evidence="4 8" id="KW-1133">Transmembrane helix</keyword>
<dbReference type="GO" id="GO:0005794">
    <property type="term" value="C:Golgi apparatus"/>
    <property type="evidence" value="ECO:0007669"/>
    <property type="project" value="TreeGrafter"/>
</dbReference>
<dbReference type="Pfam" id="PF00654">
    <property type="entry name" value="Voltage_CLC"/>
    <property type="match status" value="1"/>
</dbReference>
<feature type="transmembrane region" description="Helical" evidence="8">
    <location>
        <begin position="486"/>
        <end position="509"/>
    </location>
</feature>
<keyword evidence="7" id="KW-0868">Chloride</keyword>
<keyword evidence="3 8" id="KW-0812">Transmembrane</keyword>
<name>A0A9P8PX58_9ASCO</name>
<evidence type="ECO:0000313" key="10">
    <source>
        <dbReference type="Proteomes" id="UP000769528"/>
    </source>
</evidence>
<feature type="transmembrane region" description="Helical" evidence="8">
    <location>
        <begin position="147"/>
        <end position="164"/>
    </location>
</feature>
<evidence type="ECO:0000256" key="4">
    <source>
        <dbReference type="ARBA" id="ARBA00022989"/>
    </source>
</evidence>
<dbReference type="InterPro" id="IPR001807">
    <property type="entry name" value="ClC"/>
</dbReference>
<accession>A0A9P8PX58</accession>
<feature type="transmembrane region" description="Helical" evidence="8">
    <location>
        <begin position="362"/>
        <end position="380"/>
    </location>
</feature>
<dbReference type="EMBL" id="JAEUBF010000394">
    <property type="protein sequence ID" value="KAH3678984.1"/>
    <property type="molecule type" value="Genomic_DNA"/>
</dbReference>
<evidence type="ECO:0000256" key="2">
    <source>
        <dbReference type="ARBA" id="ARBA00022448"/>
    </source>
</evidence>
<evidence type="ECO:0000256" key="6">
    <source>
        <dbReference type="ARBA" id="ARBA00023136"/>
    </source>
</evidence>
<keyword evidence="5" id="KW-0406">Ion transport</keyword>
<dbReference type="Proteomes" id="UP000769528">
    <property type="component" value="Unassembled WGS sequence"/>
</dbReference>
<reference evidence="9" key="2">
    <citation type="submission" date="2021-01" db="EMBL/GenBank/DDBJ databases">
        <authorList>
            <person name="Schikora-Tamarit M.A."/>
        </authorList>
    </citation>
    <scope>NUCLEOTIDE SEQUENCE</scope>
    <source>
        <strain evidence="9">CBS6341</strain>
    </source>
</reference>
<dbReference type="PANTHER" id="PTHR45711">
    <property type="entry name" value="CHLORIDE CHANNEL PROTEIN"/>
    <property type="match status" value="1"/>
</dbReference>
<evidence type="ECO:0008006" key="11">
    <source>
        <dbReference type="Google" id="ProtNLM"/>
    </source>
</evidence>
<feature type="transmembrane region" description="Helical" evidence="8">
    <location>
        <begin position="197"/>
        <end position="215"/>
    </location>
</feature>
<dbReference type="Gene3D" id="1.10.3080.10">
    <property type="entry name" value="Clc chloride channel"/>
    <property type="match status" value="1"/>
</dbReference>
<dbReference type="OrthoDB" id="44789at2759"/>
<gene>
    <name evidence="9" type="ORF">WICMUC_001298</name>
</gene>
<dbReference type="GO" id="GO:0005886">
    <property type="term" value="C:plasma membrane"/>
    <property type="evidence" value="ECO:0007669"/>
    <property type="project" value="TreeGrafter"/>
</dbReference>
<sequence length="747" mass="83975">MNSSRSWDEVPIINPTPVLEKQELDDFSYTKHYKNMTSIDWIHEYQRDKQFKEVNYTSTISRLISQSSKWIILVSTGLSIGLVTSCLDYLYRLLSDLKRGVCSTGILYTHAACCPSYSDSDVCETWKQWDQVIGIDSNTAGSFVYKYFLYIITSLVLATIAALLTKNQKFIRTSGISETKTMISGVIINDFLSTKTLVIKLLGLLLIVSSGFWAGKEGPLVHISLALCELLIKQFPLLNANEAKKREFLLAATAAGISVAFNAPISGVIFTLEQITSYFNPSDKMWMSFVCAMSGVVMLNFFKEGLEIYVKMDNQWLGLELFGFILLGVLGGAYGAIFNRLNLFFANFRRKYISSKGSNYEIIEIIILSIVTSFITYPLILPRLPLTSLITRLFKECGEDTTGSILCEVNNSSGIIFLLASTLIAGLFLTAYTFGTIVPAGVLMPSLVLGAISGRIIGIIFEKIQNSNDFLSNICLNSNEMCISPAAYAVVGSAAFLAGITKMTVWCVVTVFELTGALTYVLPIMITVIVARWVNDAFDELNCYDYWIEFFNYPYLHEINRPLPLIEIKKIFSENLKINNMKVFYEDDDISVKDLVDSIANCVEFQGVPILENRTSKFVKGWVSLLDLEKELDIIQLKDDINSSTLISFFKSQNDQPARLNLSHLVERYYTILNGDTLLPTVADIFFKLKSRFVIICDEGEFRGLITLKDISEVVKMDRSLLHEIADRYEENVTRDTGYHSDSSFSL</sequence>